<evidence type="ECO:0000256" key="5">
    <source>
        <dbReference type="SAM" id="MobiDB-lite"/>
    </source>
</evidence>
<dbReference type="SUPFAM" id="SSF47396">
    <property type="entry name" value="Transcription factor IIA (TFIIA), alpha-helical domain"/>
    <property type="match status" value="1"/>
</dbReference>
<dbReference type="CDD" id="cd07976">
    <property type="entry name" value="TFIIA_alpha_beta_like"/>
    <property type="match status" value="1"/>
</dbReference>
<dbReference type="SMART" id="SM01371">
    <property type="entry name" value="TFIIA"/>
    <property type="match status" value="1"/>
</dbReference>
<proteinExistence type="inferred from homology"/>
<protein>
    <recommendedName>
        <fullName evidence="8">Transcription factor IIA, alpha/beta subunit</fullName>
    </recommendedName>
</protein>
<feature type="compositionally biased region" description="Pro residues" evidence="5">
    <location>
        <begin position="182"/>
        <end position="201"/>
    </location>
</feature>
<dbReference type="Gene3D" id="1.10.287.100">
    <property type="match status" value="1"/>
</dbReference>
<feature type="compositionally biased region" description="Acidic residues" evidence="5">
    <location>
        <begin position="245"/>
        <end position="267"/>
    </location>
</feature>
<keyword evidence="4" id="KW-0539">Nucleus</keyword>
<dbReference type="InterPro" id="IPR009088">
    <property type="entry name" value="TFIIA_b-brl"/>
</dbReference>
<dbReference type="GO" id="GO:0005672">
    <property type="term" value="C:transcription factor TFIIA complex"/>
    <property type="evidence" value="ECO:0007669"/>
    <property type="project" value="InterPro"/>
</dbReference>
<name>A0A0D7AIJ5_9AGAR</name>
<dbReference type="PANTHER" id="PTHR12694">
    <property type="entry name" value="TRANSCRIPTION INITIATION FACTOR IIA SUBUNIT 1"/>
    <property type="match status" value="1"/>
</dbReference>
<comment type="subcellular location">
    <subcellularLocation>
        <location evidence="1">Nucleus</location>
    </subcellularLocation>
</comment>
<dbReference type="Proteomes" id="UP000054144">
    <property type="component" value="Unassembled WGS sequence"/>
</dbReference>
<evidence type="ECO:0000256" key="3">
    <source>
        <dbReference type="ARBA" id="ARBA00023163"/>
    </source>
</evidence>
<evidence type="ECO:0008006" key="8">
    <source>
        <dbReference type="Google" id="ProtNLM"/>
    </source>
</evidence>
<dbReference type="Pfam" id="PF03153">
    <property type="entry name" value="TFIIA"/>
    <property type="match status" value="2"/>
</dbReference>
<gene>
    <name evidence="6" type="ORF">FISHEDRAFT_71766</name>
</gene>
<dbReference type="SUPFAM" id="SSF50784">
    <property type="entry name" value="Transcription factor IIA (TFIIA), beta-barrel domain"/>
    <property type="match status" value="1"/>
</dbReference>
<evidence type="ECO:0000256" key="1">
    <source>
        <dbReference type="ARBA" id="ARBA00004123"/>
    </source>
</evidence>
<dbReference type="PANTHER" id="PTHR12694:SF8">
    <property type="entry name" value="TRANSCRIPTION INITIATION FACTOR IIA SUBUNIT 1"/>
    <property type="match status" value="1"/>
</dbReference>
<dbReference type="EMBL" id="KN881676">
    <property type="protein sequence ID" value="KIY50150.1"/>
    <property type="molecule type" value="Genomic_DNA"/>
</dbReference>
<dbReference type="AlphaFoldDB" id="A0A0D7AIJ5"/>
<keyword evidence="3" id="KW-0804">Transcription</keyword>
<feature type="region of interest" description="Disordered" evidence="5">
    <location>
        <begin position="143"/>
        <end position="273"/>
    </location>
</feature>
<dbReference type="InterPro" id="IPR004855">
    <property type="entry name" value="TFIIA_asu/bsu"/>
</dbReference>
<organism evidence="6 7">
    <name type="scientific">Fistulina hepatica ATCC 64428</name>
    <dbReference type="NCBI Taxonomy" id="1128425"/>
    <lineage>
        <taxon>Eukaryota</taxon>
        <taxon>Fungi</taxon>
        <taxon>Dikarya</taxon>
        <taxon>Basidiomycota</taxon>
        <taxon>Agaricomycotina</taxon>
        <taxon>Agaricomycetes</taxon>
        <taxon>Agaricomycetidae</taxon>
        <taxon>Agaricales</taxon>
        <taxon>Fistulinaceae</taxon>
        <taxon>Fistulina</taxon>
    </lineage>
</organism>
<feature type="compositionally biased region" description="Low complexity" evidence="5">
    <location>
        <begin position="202"/>
        <end position="224"/>
    </location>
</feature>
<evidence type="ECO:0000256" key="2">
    <source>
        <dbReference type="ARBA" id="ARBA00010059"/>
    </source>
</evidence>
<reference evidence="6 7" key="1">
    <citation type="journal article" date="2015" name="Fungal Genet. Biol.">
        <title>Evolution of novel wood decay mechanisms in Agaricales revealed by the genome sequences of Fistulina hepatica and Cylindrobasidium torrendii.</title>
        <authorList>
            <person name="Floudas D."/>
            <person name="Held B.W."/>
            <person name="Riley R."/>
            <person name="Nagy L.G."/>
            <person name="Koehler G."/>
            <person name="Ransdell A.S."/>
            <person name="Younus H."/>
            <person name="Chow J."/>
            <person name="Chiniquy J."/>
            <person name="Lipzen A."/>
            <person name="Tritt A."/>
            <person name="Sun H."/>
            <person name="Haridas S."/>
            <person name="LaButti K."/>
            <person name="Ohm R.A."/>
            <person name="Kues U."/>
            <person name="Blanchette R.A."/>
            <person name="Grigoriev I.V."/>
            <person name="Minto R.E."/>
            <person name="Hibbett D.S."/>
        </authorList>
    </citation>
    <scope>NUCLEOTIDE SEQUENCE [LARGE SCALE GENOMIC DNA]</scope>
    <source>
        <strain evidence="6 7">ATCC 64428</strain>
    </source>
</reference>
<dbReference type="OrthoDB" id="6275927at2759"/>
<accession>A0A0D7AIJ5</accession>
<evidence type="ECO:0000313" key="7">
    <source>
        <dbReference type="Proteomes" id="UP000054144"/>
    </source>
</evidence>
<evidence type="ECO:0000256" key="4">
    <source>
        <dbReference type="ARBA" id="ARBA00023242"/>
    </source>
</evidence>
<dbReference type="Gene3D" id="2.30.18.10">
    <property type="entry name" value="Transcription factor IIA (TFIIA), beta-barrel domain"/>
    <property type="match status" value="1"/>
</dbReference>
<dbReference type="GO" id="GO:0006367">
    <property type="term" value="P:transcription initiation at RNA polymerase II promoter"/>
    <property type="evidence" value="ECO:0007669"/>
    <property type="project" value="InterPro"/>
</dbReference>
<keyword evidence="7" id="KW-1185">Reference proteome</keyword>
<evidence type="ECO:0000313" key="6">
    <source>
        <dbReference type="EMBL" id="KIY50150.1"/>
    </source>
</evidence>
<sequence length="317" mass="33929">MFFEPAIYRAVIDDVIENIKPDFEGFGIPADVLADLQRKWEDKVIASNVADFESPAAAAPATHVQQQPHIPIPQPGLAPPHLPYQMYPYGYAQQQLQSTQQGVVKSEPVETGLDASRYLAQYNLPILAGPQIAGARSGTAGLSFPHIPAPHSNSQPQNGRIPQADGPSGLKVVNIPQIDGPTPTPVPPRPSHPSLPPPTYPPQASSSTAPSSSQQALPSLSSPAYPVASHPSLPAPPQPGSKNVDDDEINSDLDDSDDSDAGDEDPDENHPSVAVDNNIVFCTYDKVARVKNKWKIVLKDGMIHVQGKDYLFAKCNG</sequence>
<feature type="compositionally biased region" description="Polar residues" evidence="5">
    <location>
        <begin position="151"/>
        <end position="160"/>
    </location>
</feature>
<comment type="similarity">
    <text evidence="2">Belongs to the TFIIA subunit 1 family.</text>
</comment>